<feature type="binding site" evidence="15">
    <location>
        <position position="301"/>
    </location>
    <ligand>
        <name>Zn(2+)</name>
        <dbReference type="ChEBI" id="CHEBI:29105"/>
        <label>1</label>
    </ligand>
</feature>
<evidence type="ECO:0000259" key="19">
    <source>
        <dbReference type="PROSITE" id="PS50255"/>
    </source>
</evidence>
<dbReference type="Proteomes" id="UP000188320">
    <property type="component" value="Unassembled WGS sequence"/>
</dbReference>
<evidence type="ECO:0000256" key="3">
    <source>
        <dbReference type="ARBA" id="ARBA00022516"/>
    </source>
</evidence>
<evidence type="ECO:0000256" key="15">
    <source>
        <dbReference type="PIRSR" id="PIRSR005149-1"/>
    </source>
</evidence>
<feature type="binding site" description="axial binding residue" evidence="16">
    <location>
        <position position="80"/>
    </location>
    <ligand>
        <name>heme</name>
        <dbReference type="ChEBI" id="CHEBI:30413"/>
    </ligand>
    <ligandPart>
        <name>Fe</name>
        <dbReference type="ChEBI" id="CHEBI:18248"/>
    </ligandPart>
</feature>
<keyword evidence="21" id="KW-1185">Reference proteome</keyword>
<feature type="binding site" evidence="15">
    <location>
        <position position="325"/>
    </location>
    <ligand>
        <name>Zn(2+)</name>
        <dbReference type="ChEBI" id="CHEBI:29105"/>
        <label>1</label>
    </ligand>
</feature>
<evidence type="ECO:0000256" key="13">
    <source>
        <dbReference type="ARBA" id="ARBA00023160"/>
    </source>
</evidence>
<sequence>MVNTSIERSESSRESSVGKTVSREEASLHNSAESLWMIYNNKVYDITEFANDHPGGFEWLAKFAGTDITSLLGDADLHEHSPVAYDILRSNYIADIAHSDIWEEAEGKFSSLLYNKKGSPDFIDPAKPLFKQIWNSNFSKEFYLEQVHIPRHLPGPATFFENEYLEIFTRTPWYVIPIFWLPVSAYFYYLGLNIATHSIMLQSFAFGVFLWTLLEYGIHRFVFHFDEMIPEGTLSQVAHFTLHGFHHFLPMDSMRLVMPPALSVFLSIFVYSFMCALFPPGVQHGVIAGLSFTYVLYDEVHYWLHHGQFTVDYIKRLKSYHLEHHYRTYTYGFGITSDFWDKIFGTTFPVNK</sequence>
<feature type="binding site" evidence="15">
    <location>
        <position position="321"/>
    </location>
    <ligand>
        <name>Zn(2+)</name>
        <dbReference type="ChEBI" id="CHEBI:29105"/>
        <label>1</label>
    </ligand>
</feature>
<keyword evidence="13 14" id="KW-0275">Fatty acid biosynthesis</keyword>
<proteinExistence type="inferred from homology"/>
<keyword evidence="10 14" id="KW-0560">Oxidoreductase</keyword>
<feature type="binding site" evidence="15">
    <location>
        <position position="243"/>
    </location>
    <ligand>
        <name>Zn(2+)</name>
        <dbReference type="ChEBI" id="CHEBI:29105"/>
        <label>1</label>
    </ligand>
</feature>
<feature type="binding site" evidence="15">
    <location>
        <position position="305"/>
    </location>
    <ligand>
        <name>Zn(2+)</name>
        <dbReference type="ChEBI" id="CHEBI:29105"/>
        <label>1</label>
    </ligand>
</feature>
<dbReference type="InterPro" id="IPR036400">
    <property type="entry name" value="Cyt_B5-like_heme/steroid_sf"/>
</dbReference>
<evidence type="ECO:0000256" key="8">
    <source>
        <dbReference type="ARBA" id="ARBA00022833"/>
    </source>
</evidence>
<dbReference type="GO" id="GO:0005789">
    <property type="term" value="C:endoplasmic reticulum membrane"/>
    <property type="evidence" value="ECO:0007669"/>
    <property type="project" value="UniProtKB-SubCell"/>
</dbReference>
<keyword evidence="11 14" id="KW-0443">Lipid metabolism</keyword>
<feature type="binding site" description="axial binding residue" evidence="16">
    <location>
        <position position="53"/>
    </location>
    <ligand>
        <name>heme</name>
        <dbReference type="ChEBI" id="CHEBI:30413"/>
    </ligand>
    <ligandPart>
        <name>Fe</name>
        <dbReference type="ChEBI" id="CHEBI:18248"/>
    </ligandPart>
</feature>
<dbReference type="EMBL" id="LSSK01001550">
    <property type="protein sequence ID" value="OMH79468.1"/>
    <property type="molecule type" value="Genomic_DNA"/>
</dbReference>
<evidence type="ECO:0000256" key="6">
    <source>
        <dbReference type="ARBA" id="ARBA00022824"/>
    </source>
</evidence>
<feature type="region of interest" description="Disordered" evidence="17">
    <location>
        <begin position="1"/>
        <end position="25"/>
    </location>
</feature>
<keyword evidence="14 16" id="KW-0408">Iron</keyword>
<keyword evidence="16" id="KW-0349">Heme</keyword>
<dbReference type="SMART" id="SM01117">
    <property type="entry name" value="Cyt-b5"/>
    <property type="match status" value="1"/>
</dbReference>
<feature type="binding site" evidence="15">
    <location>
        <position position="246"/>
    </location>
    <ligand>
        <name>Zn(2+)</name>
        <dbReference type="ChEBI" id="CHEBI:29105"/>
        <label>1</label>
    </ligand>
</feature>
<evidence type="ECO:0000313" key="21">
    <source>
        <dbReference type="Proteomes" id="UP000188320"/>
    </source>
</evidence>
<keyword evidence="8 15" id="KW-0862">Zinc</keyword>
<comment type="subcellular location">
    <subcellularLocation>
        <location evidence="1">Endoplasmic reticulum membrane</location>
        <topology evidence="1">Multi-pass membrane protein</topology>
    </subcellularLocation>
</comment>
<comment type="cofactor">
    <cofactor evidence="16">
        <name>Fe cation</name>
        <dbReference type="ChEBI" id="CHEBI:24875"/>
    </cofactor>
</comment>
<comment type="similarity">
    <text evidence="2 14">Belongs to the sterol desaturase family. SCS7 subfamily.</text>
</comment>
<dbReference type="AlphaFoldDB" id="A0A1R1PEW4"/>
<evidence type="ECO:0000256" key="1">
    <source>
        <dbReference type="ARBA" id="ARBA00004477"/>
    </source>
</evidence>
<evidence type="ECO:0000256" key="5">
    <source>
        <dbReference type="ARBA" id="ARBA00022723"/>
    </source>
</evidence>
<feature type="binding site" evidence="15">
    <location>
        <position position="224"/>
    </location>
    <ligand>
        <name>Zn(2+)</name>
        <dbReference type="ChEBI" id="CHEBI:29105"/>
        <label>1</label>
    </ligand>
</feature>
<feature type="domain" description="Cytochrome b5 heme-binding" evidence="19">
    <location>
        <begin position="18"/>
        <end position="97"/>
    </location>
</feature>
<comment type="cofactor">
    <cofactor evidence="14 15">
        <name>Zn(2+)</name>
        <dbReference type="ChEBI" id="CHEBI:29105"/>
    </cofactor>
    <text evidence="14 15">Binds 2 Zn(2+) ions per subunit that likely form a catalytic dimetal center.</text>
</comment>
<dbReference type="PROSITE" id="PS50255">
    <property type="entry name" value="CYTOCHROME_B5_2"/>
    <property type="match status" value="1"/>
</dbReference>
<dbReference type="EC" id="1.-.-.-" evidence="14"/>
<evidence type="ECO:0000256" key="17">
    <source>
        <dbReference type="SAM" id="MobiDB-lite"/>
    </source>
</evidence>
<dbReference type="PIRSF" id="PIRSF005149">
    <property type="entry name" value="IPC-B_HD"/>
    <property type="match status" value="1"/>
</dbReference>
<keyword evidence="9 18" id="KW-1133">Transmembrane helix</keyword>
<feature type="transmembrane region" description="Helical" evidence="18">
    <location>
        <begin position="199"/>
        <end position="218"/>
    </location>
</feature>
<reference evidence="21" key="1">
    <citation type="submission" date="2017-01" db="EMBL/GenBank/DDBJ databases">
        <authorList>
            <person name="Wang Y."/>
            <person name="White M."/>
            <person name="Kvist S."/>
            <person name="Moncalvo J.-M."/>
        </authorList>
    </citation>
    <scope>NUCLEOTIDE SEQUENCE [LARGE SCALE GENOMIC DNA]</scope>
    <source>
        <strain evidence="21">COL-18-3</strain>
    </source>
</reference>
<organism evidence="20 21">
    <name type="scientific">Zancudomyces culisetae</name>
    <name type="common">Gut fungus</name>
    <name type="synonym">Smittium culisetae</name>
    <dbReference type="NCBI Taxonomy" id="1213189"/>
    <lineage>
        <taxon>Eukaryota</taxon>
        <taxon>Fungi</taxon>
        <taxon>Fungi incertae sedis</taxon>
        <taxon>Zoopagomycota</taxon>
        <taxon>Kickxellomycotina</taxon>
        <taxon>Harpellomycetes</taxon>
        <taxon>Harpellales</taxon>
        <taxon>Legeriomycetaceae</taxon>
        <taxon>Zancudomyces</taxon>
    </lineage>
</organism>
<evidence type="ECO:0000256" key="12">
    <source>
        <dbReference type="ARBA" id="ARBA00023136"/>
    </source>
</evidence>
<keyword evidence="5 14" id="KW-0479">Metal-binding</keyword>
<evidence type="ECO:0000256" key="14">
    <source>
        <dbReference type="PIRNR" id="PIRNR005149"/>
    </source>
</evidence>
<dbReference type="InterPro" id="IPR001199">
    <property type="entry name" value="Cyt_B5-like_heme/steroid-bd"/>
</dbReference>
<feature type="binding site" evidence="15">
    <location>
        <position position="247"/>
    </location>
    <ligand>
        <name>Zn(2+)</name>
        <dbReference type="ChEBI" id="CHEBI:29105"/>
        <label>1</label>
    </ligand>
</feature>
<evidence type="ECO:0000256" key="11">
    <source>
        <dbReference type="ARBA" id="ARBA00023098"/>
    </source>
</evidence>
<evidence type="ECO:0000256" key="4">
    <source>
        <dbReference type="ARBA" id="ARBA00022692"/>
    </source>
</evidence>
<keyword evidence="7 14" id="KW-0276">Fatty acid metabolism</keyword>
<evidence type="ECO:0000256" key="7">
    <source>
        <dbReference type="ARBA" id="ARBA00022832"/>
    </source>
</evidence>
<accession>A0A1R1PEW4</accession>
<evidence type="ECO:0000256" key="9">
    <source>
        <dbReference type="ARBA" id="ARBA00022989"/>
    </source>
</evidence>
<evidence type="ECO:0000313" key="20">
    <source>
        <dbReference type="EMBL" id="OMH79468.1"/>
    </source>
</evidence>
<evidence type="ECO:0000256" key="10">
    <source>
        <dbReference type="ARBA" id="ARBA00023002"/>
    </source>
</evidence>
<protein>
    <recommendedName>
        <fullName evidence="14">Ceramide very long chain fatty acid hydroxylase</fullName>
        <ecNumber evidence="14">1.-.-.-</ecNumber>
    </recommendedName>
</protein>
<dbReference type="PANTHER" id="PTHR12863:SF1">
    <property type="entry name" value="FATTY ACID 2-HYDROXYLASE"/>
    <property type="match status" value="1"/>
</dbReference>
<comment type="caution">
    <text evidence="20">The sequence shown here is derived from an EMBL/GenBank/DDBJ whole genome shotgun (WGS) entry which is preliminary data.</text>
</comment>
<feature type="binding site" evidence="15">
    <location>
        <position position="219"/>
    </location>
    <ligand>
        <name>Zn(2+)</name>
        <dbReference type="ChEBI" id="CHEBI:29105"/>
        <label>1</label>
    </ligand>
</feature>
<feature type="binding site" evidence="15">
    <location>
        <position position="324"/>
    </location>
    <ligand>
        <name>Zn(2+)</name>
        <dbReference type="ChEBI" id="CHEBI:29105"/>
        <label>1</label>
    </ligand>
</feature>
<feature type="transmembrane region" description="Helical" evidence="18">
    <location>
        <begin position="173"/>
        <end position="192"/>
    </location>
</feature>
<dbReference type="Gene3D" id="3.10.120.10">
    <property type="entry name" value="Cytochrome b5-like heme/steroid binding domain"/>
    <property type="match status" value="1"/>
</dbReference>
<name>A0A1R1PEW4_ZANCU</name>
<comment type="function">
    <text evidence="14">Ceramide hydroxylase involved in the hydroxylation of sphingolipid-associated very long chain fatty acids. Postulated to hydroxylate the very long chain fatty acid of dihydroceramides and phytoceramides at C-2.</text>
</comment>
<evidence type="ECO:0000256" key="18">
    <source>
        <dbReference type="SAM" id="Phobius"/>
    </source>
</evidence>
<evidence type="ECO:0000256" key="16">
    <source>
        <dbReference type="PIRSR" id="PIRSR005149-50"/>
    </source>
</evidence>
<dbReference type="InterPro" id="IPR014430">
    <property type="entry name" value="Scs7"/>
</dbReference>
<dbReference type="SUPFAM" id="SSF55856">
    <property type="entry name" value="Cytochrome b5-like heme/steroid binding domain"/>
    <property type="match status" value="1"/>
</dbReference>
<keyword evidence="3 14" id="KW-0444">Lipid biosynthesis</keyword>
<evidence type="ECO:0000256" key="2">
    <source>
        <dbReference type="ARBA" id="ARBA00005747"/>
    </source>
</evidence>
<gene>
    <name evidence="20" type="ORF">AX774_g7118</name>
</gene>
<dbReference type="GO" id="GO:0080132">
    <property type="term" value="F:fatty acid 2-hydroxylase activity"/>
    <property type="evidence" value="ECO:0007669"/>
    <property type="project" value="InterPro"/>
</dbReference>
<keyword evidence="6 14" id="KW-0256">Endoplasmic reticulum</keyword>
<dbReference type="GO" id="GO:0006633">
    <property type="term" value="P:fatty acid biosynthetic process"/>
    <property type="evidence" value="ECO:0007669"/>
    <property type="project" value="UniProtKB-KW"/>
</dbReference>
<keyword evidence="12 14" id="KW-0472">Membrane</keyword>
<feature type="transmembrane region" description="Helical" evidence="18">
    <location>
        <begin position="257"/>
        <end position="278"/>
    </location>
</feature>
<keyword evidence="4 18" id="KW-0812">Transmembrane</keyword>
<dbReference type="OrthoDB" id="260519at2759"/>
<dbReference type="Pfam" id="PF04116">
    <property type="entry name" value="FA_hydroxylase"/>
    <property type="match status" value="1"/>
</dbReference>
<dbReference type="PANTHER" id="PTHR12863">
    <property type="entry name" value="FATTY ACID HYDROXYLASE"/>
    <property type="match status" value="1"/>
</dbReference>
<dbReference type="InterPro" id="IPR006694">
    <property type="entry name" value="Fatty_acid_hydroxylase"/>
</dbReference>
<dbReference type="GO" id="GO:0005506">
    <property type="term" value="F:iron ion binding"/>
    <property type="evidence" value="ECO:0007669"/>
    <property type="project" value="UniProtKB-UniRule"/>
</dbReference>
<dbReference type="Pfam" id="PF00173">
    <property type="entry name" value="Cyt-b5"/>
    <property type="match status" value="1"/>
</dbReference>